<dbReference type="Pfam" id="PF06854">
    <property type="entry name" value="Phage_Gp15"/>
    <property type="match status" value="1"/>
</dbReference>
<evidence type="ECO:0000313" key="2">
    <source>
        <dbReference type="Proteomes" id="UP000237947"/>
    </source>
</evidence>
<dbReference type="Proteomes" id="UP000237947">
    <property type="component" value="Chromosome"/>
</dbReference>
<organism evidence="1 2">
    <name type="scientific">Fastidiosipila sanguinis</name>
    <dbReference type="NCBI Taxonomy" id="236753"/>
    <lineage>
        <taxon>Bacteria</taxon>
        <taxon>Bacillati</taxon>
        <taxon>Bacillota</taxon>
        <taxon>Clostridia</taxon>
        <taxon>Eubacteriales</taxon>
        <taxon>Oscillospiraceae</taxon>
        <taxon>Fastidiosipila</taxon>
    </lineage>
</organism>
<dbReference type="AlphaFoldDB" id="A0A2S0KP58"/>
<dbReference type="OrthoDB" id="2660602at2"/>
<sequence>MKKWSHLYDFKQNQSSKENFRWYDLYEDWDLIEASFAQQYGIRLRHEPYMPWSEFSALLTGLNHETPLGQIISIRSEDDKDMLKNFSAKEKKLRNEWRSKEAKRLIKDNPDIIESQLSGLQSALKAAYTN</sequence>
<dbReference type="KEGG" id="fsa:C5Q98_06165"/>
<gene>
    <name evidence="1" type="ORF">C5Q98_06165</name>
</gene>
<evidence type="ECO:0008006" key="3">
    <source>
        <dbReference type="Google" id="ProtNLM"/>
    </source>
</evidence>
<dbReference type="EMBL" id="CP027226">
    <property type="protein sequence ID" value="AVM42820.1"/>
    <property type="molecule type" value="Genomic_DNA"/>
</dbReference>
<dbReference type="InterPro" id="IPR009660">
    <property type="entry name" value="Phage_A500_Gp15"/>
</dbReference>
<protein>
    <recommendedName>
        <fullName evidence="3">Bacteriophage Gp15 protein</fullName>
    </recommendedName>
</protein>
<evidence type="ECO:0000313" key="1">
    <source>
        <dbReference type="EMBL" id="AVM42820.1"/>
    </source>
</evidence>
<dbReference type="RefSeq" id="WP_106012770.1">
    <property type="nucleotide sequence ID" value="NZ_CP027226.1"/>
</dbReference>
<proteinExistence type="predicted"/>
<accession>A0A2S0KP58</accession>
<keyword evidence="2" id="KW-1185">Reference proteome</keyword>
<reference evidence="2" key="1">
    <citation type="submission" date="2018-02" db="EMBL/GenBank/DDBJ databases">
        <authorList>
            <person name="Holder M.E."/>
            <person name="Ajami N.J."/>
            <person name="Petrosino J.F."/>
        </authorList>
    </citation>
    <scope>NUCLEOTIDE SEQUENCE [LARGE SCALE GENOMIC DNA]</scope>
    <source>
        <strain evidence="2">CCUG 47711</strain>
    </source>
</reference>
<name>A0A2S0KP58_9FIRM</name>